<sequence>ADRLLRRGPDLHVRWPEWCGLQPALVEPKEILFFPESTNLLVQDMLARSLGLKRVKVTMTQICSAANLLEGLAKSDFALEREISFASLREPFQLAACQAWAGLTRETYELHGRVWQSFGTHMWRTQRRTSCLNRCAGVLDDSSVVAALQGSQQVTFAMKATL</sequence>
<gene>
    <name evidence="1" type="ORF">EVOR1521_LOCUS28312</name>
</gene>
<protein>
    <submittedName>
        <fullName evidence="1">Uncharacterized protein</fullName>
    </submittedName>
</protein>
<name>A0AA36JJ13_9DINO</name>
<dbReference type="AlphaFoldDB" id="A0AA36JJ13"/>
<comment type="caution">
    <text evidence="1">The sequence shown here is derived from an EMBL/GenBank/DDBJ whole genome shotgun (WGS) entry which is preliminary data.</text>
</comment>
<evidence type="ECO:0000313" key="1">
    <source>
        <dbReference type="EMBL" id="CAJ1406320.1"/>
    </source>
</evidence>
<organism evidence="1 2">
    <name type="scientific">Effrenium voratum</name>
    <dbReference type="NCBI Taxonomy" id="2562239"/>
    <lineage>
        <taxon>Eukaryota</taxon>
        <taxon>Sar</taxon>
        <taxon>Alveolata</taxon>
        <taxon>Dinophyceae</taxon>
        <taxon>Suessiales</taxon>
        <taxon>Symbiodiniaceae</taxon>
        <taxon>Effrenium</taxon>
    </lineage>
</organism>
<reference evidence="1" key="1">
    <citation type="submission" date="2023-08" db="EMBL/GenBank/DDBJ databases">
        <authorList>
            <person name="Chen Y."/>
            <person name="Shah S."/>
            <person name="Dougan E. K."/>
            <person name="Thang M."/>
            <person name="Chan C."/>
        </authorList>
    </citation>
    <scope>NUCLEOTIDE SEQUENCE</scope>
</reference>
<keyword evidence="2" id="KW-1185">Reference proteome</keyword>
<dbReference type="EMBL" id="CAUJNA010003623">
    <property type="protein sequence ID" value="CAJ1406320.1"/>
    <property type="molecule type" value="Genomic_DNA"/>
</dbReference>
<evidence type="ECO:0000313" key="2">
    <source>
        <dbReference type="Proteomes" id="UP001178507"/>
    </source>
</evidence>
<proteinExistence type="predicted"/>
<dbReference type="Proteomes" id="UP001178507">
    <property type="component" value="Unassembled WGS sequence"/>
</dbReference>
<feature type="non-terminal residue" evidence="1">
    <location>
        <position position="1"/>
    </location>
</feature>
<accession>A0AA36JJ13</accession>